<keyword evidence="4" id="KW-0472">Membrane</keyword>
<name>A0A2L2TSD9_9HYPO</name>
<dbReference type="SUPFAM" id="SSF51695">
    <property type="entry name" value="PLC-like phosphodiesterases"/>
    <property type="match status" value="1"/>
</dbReference>
<dbReference type="PANTHER" id="PTHR31571">
    <property type="entry name" value="ALTERED INHERITANCE OF MITOCHONDRIA PROTEIN 6"/>
    <property type="match status" value="1"/>
</dbReference>
<feature type="region of interest" description="Disordered" evidence="3">
    <location>
        <begin position="1"/>
        <end position="31"/>
    </location>
</feature>
<keyword evidence="4" id="KW-0812">Transmembrane</keyword>
<evidence type="ECO:0000256" key="3">
    <source>
        <dbReference type="SAM" id="MobiDB-lite"/>
    </source>
</evidence>
<dbReference type="PANTHER" id="PTHR31571:SF1">
    <property type="entry name" value="ALTERED INHERITANCE OF MITOCHONDRIA PROTEIN 6"/>
    <property type="match status" value="1"/>
</dbReference>
<dbReference type="Proteomes" id="UP000245910">
    <property type="component" value="Chromosome III"/>
</dbReference>
<dbReference type="AlphaFoldDB" id="A0A2L2TSD9"/>
<evidence type="ECO:0000256" key="2">
    <source>
        <dbReference type="ARBA" id="ARBA00014286"/>
    </source>
</evidence>
<keyword evidence="4" id="KW-1133">Transmembrane helix</keyword>
<keyword evidence="6" id="KW-1185">Reference proteome</keyword>
<accession>A0A2L2TSD9</accession>
<proteinExistence type="inferred from homology"/>
<dbReference type="KEGG" id="fvn:FVRRES_08304"/>
<dbReference type="STRING" id="56646.A0A2L2TSD9"/>
<feature type="transmembrane region" description="Helical" evidence="4">
    <location>
        <begin position="50"/>
        <end position="68"/>
    </location>
</feature>
<feature type="compositionally biased region" description="Low complexity" evidence="3">
    <location>
        <begin position="10"/>
        <end position="30"/>
    </location>
</feature>
<sequence>MASDGGYIIPSNQSSDGSSDRSSNSSPGPNINLKKHRRCLANVRRHYPKYIILVLVFGYIGQTAYLVWLRNGLARIANDPYDNLFYNLNRNSPEIWDDQHQAFLRNVDPVPVHSHNDENRHIPLFEALGSGCVSVEADVHLEDNDLLVGHSGNGLHKENNLSSMYLDPIKRILEMRNPGNDTRRGVYNRHPDQTLILLIDQKKGGQAPFDKLNELLQPLRDLDFLTYWNGNERIMRPLTVVASGMAQFQYVMGLNATHRDIFLDAQLCCLIGIDDDYSKPTYRYNQANSYFASTRFSDARLYSWNSHLKDKSAADLDMYGTDIDRAKVRGLLTRYWDTPSEPSNIRDVAWRWLVDSGVDILNMDDLGIVRQRAKGWGSIRHLDNDLKPGDKDLK</sequence>
<evidence type="ECO:0000313" key="6">
    <source>
        <dbReference type="Proteomes" id="UP000245910"/>
    </source>
</evidence>
<dbReference type="InterPro" id="IPR017946">
    <property type="entry name" value="PLC-like_Pdiesterase_TIM-brl"/>
</dbReference>
<evidence type="ECO:0000313" key="5">
    <source>
        <dbReference type="EMBL" id="CEI68227.1"/>
    </source>
</evidence>
<comment type="similarity">
    <text evidence="1">Belongs to the AIM6 family.</text>
</comment>
<evidence type="ECO:0000256" key="4">
    <source>
        <dbReference type="SAM" id="Phobius"/>
    </source>
</evidence>
<dbReference type="GO" id="GO:0006629">
    <property type="term" value="P:lipid metabolic process"/>
    <property type="evidence" value="ECO:0007669"/>
    <property type="project" value="InterPro"/>
</dbReference>
<dbReference type="OrthoDB" id="4153866at2759"/>
<dbReference type="GO" id="GO:0008081">
    <property type="term" value="F:phosphoric diester hydrolase activity"/>
    <property type="evidence" value="ECO:0007669"/>
    <property type="project" value="InterPro"/>
</dbReference>
<organism evidence="5 6">
    <name type="scientific">Fusarium venenatum</name>
    <dbReference type="NCBI Taxonomy" id="56646"/>
    <lineage>
        <taxon>Eukaryota</taxon>
        <taxon>Fungi</taxon>
        <taxon>Dikarya</taxon>
        <taxon>Ascomycota</taxon>
        <taxon>Pezizomycotina</taxon>
        <taxon>Sordariomycetes</taxon>
        <taxon>Hypocreomycetidae</taxon>
        <taxon>Hypocreales</taxon>
        <taxon>Nectriaceae</taxon>
        <taxon>Fusarium</taxon>
    </lineage>
</organism>
<dbReference type="EMBL" id="LN649231">
    <property type="protein sequence ID" value="CEI68227.1"/>
    <property type="molecule type" value="Genomic_DNA"/>
</dbReference>
<evidence type="ECO:0000256" key="1">
    <source>
        <dbReference type="ARBA" id="ARBA00008858"/>
    </source>
</evidence>
<reference evidence="6" key="1">
    <citation type="submission" date="2014-10" db="EMBL/GenBank/DDBJ databases">
        <authorList>
            <person name="King R."/>
        </authorList>
    </citation>
    <scope>NUCLEOTIDE SEQUENCE [LARGE SCALE GENOMIC DNA]</scope>
    <source>
        <strain evidence="6">A3/5</strain>
    </source>
</reference>
<protein>
    <recommendedName>
        <fullName evidence="2">Altered inheritance of mitochondria protein 6</fullName>
    </recommendedName>
</protein>
<dbReference type="GeneID" id="37259943"/>
<dbReference type="RefSeq" id="XP_025591942.1">
    <property type="nucleotide sequence ID" value="XM_025737041.1"/>
</dbReference>
<dbReference type="InterPro" id="IPR051236">
    <property type="entry name" value="HAT_RTT109-like"/>
</dbReference>